<evidence type="ECO:0000259" key="2">
    <source>
        <dbReference type="Pfam" id="PF20155"/>
    </source>
</evidence>
<dbReference type="Pfam" id="PF20155">
    <property type="entry name" value="TMP_3"/>
    <property type="match status" value="1"/>
</dbReference>
<dbReference type="PANTHER" id="PTHR38812:SF2">
    <property type="entry name" value="MU-LIKE PROPHAGE FLUMU PROTEIN GP42"/>
    <property type="match status" value="1"/>
</dbReference>
<feature type="domain" description="Tape measure protein N-terminal" evidence="2">
    <location>
        <begin position="3"/>
        <end position="176"/>
    </location>
</feature>
<dbReference type="InterPro" id="IPR013491">
    <property type="entry name" value="Tape_meas_N"/>
</dbReference>
<dbReference type="NCBIfam" id="TIGR02675">
    <property type="entry name" value="tape_meas_nterm"/>
    <property type="match status" value="1"/>
</dbReference>
<accession>A0A6J5QQR9</accession>
<protein>
    <submittedName>
        <fullName evidence="3">Caudovirus, tape measure, N-terminal</fullName>
    </submittedName>
</protein>
<keyword evidence="1" id="KW-1188">Viral release from host cell</keyword>
<keyword evidence="1" id="KW-1245">Viral tail assembly</keyword>
<dbReference type="PANTHER" id="PTHR38812">
    <property type="entry name" value="MU-LIKE PROPHAGE FLUMU PROTEIN GP42"/>
    <property type="match status" value="1"/>
</dbReference>
<organism evidence="3">
    <name type="scientific">uncultured Caudovirales phage</name>
    <dbReference type="NCBI Taxonomy" id="2100421"/>
    <lineage>
        <taxon>Viruses</taxon>
        <taxon>Duplodnaviria</taxon>
        <taxon>Heunggongvirae</taxon>
        <taxon>Uroviricota</taxon>
        <taxon>Caudoviricetes</taxon>
        <taxon>Peduoviridae</taxon>
        <taxon>Maltschvirus</taxon>
        <taxon>Maltschvirus maltsch</taxon>
    </lineage>
</organism>
<evidence type="ECO:0000256" key="1">
    <source>
        <dbReference type="ARBA" id="ARBA00022465"/>
    </source>
</evidence>
<gene>
    <name evidence="3" type="ORF">UFOVP1122_47</name>
</gene>
<evidence type="ECO:0000313" key="3">
    <source>
        <dbReference type="EMBL" id="CAB4184916.1"/>
    </source>
</evidence>
<reference evidence="3" key="1">
    <citation type="submission" date="2020-05" db="EMBL/GenBank/DDBJ databases">
        <authorList>
            <person name="Chiriac C."/>
            <person name="Salcher M."/>
            <person name="Ghai R."/>
            <person name="Kavagutti S V."/>
        </authorList>
    </citation>
    <scope>NUCLEOTIDE SEQUENCE</scope>
</reference>
<dbReference type="EMBL" id="LR797061">
    <property type="protein sequence ID" value="CAB4184916.1"/>
    <property type="molecule type" value="Genomic_DNA"/>
</dbReference>
<sequence>ADFEQTNMAFTQMLGSAEKATAYLGKLRAFAEKTPFEFEDVTRGARRLMAFGFEANNVIPIMRRVGDAVSAMGGSAEQINRVVTALGQMRAKQKVSAEEMNQLSEAMIPAWEILAKRIGVSVPEAMKMAEKGTLDASKAIDGIIEGMGQKFDGMMAKQATTTAGRVSNLMDQLKTMGTDFGTALLPIANFAMSVLGPALTFVARTVSAAWAGLQVVISGIVLRGGMSVQSLFELMAKLPGSTGESFQKAAASVAAFNDVTKKTLDGAMKTMLDGTVKQSAAYDDQYKKITGLGGAHAASAEQVKKVSKAWEDATKRAEDYAAFWETASVKELESITGLIRSVTQLGDAYKKAHDAMTAAAKQQFEVVWQLNDAQQVAAQTAAMNRVSANQEAAQADRSIDRMRTWGKVSYEGATKTRGAMEEVSTIMNDMSRGIAQAIIKWDGFGKLAKSTLEQIGEAILRNIINRIFESTKLIDKLLAGLGKVLSKIPGLGGVFGGGGSAAASKAGGTFGDMGGVTSAAGSAASGVMGVVGAVGAVVGAVSSIIGNFQMAGMNKTLDLIEKEVRYSQIHLLNTLNKANEYWPYLKQIHENTWGMHPDRAGTRASVDFNVSPSFMRDLVNEVGRALIQSGALRAA</sequence>
<proteinExistence type="predicted"/>
<feature type="non-terminal residue" evidence="3">
    <location>
        <position position="1"/>
    </location>
</feature>
<dbReference type="GO" id="GO:0098003">
    <property type="term" value="P:viral tail assembly"/>
    <property type="evidence" value="ECO:0007669"/>
    <property type="project" value="UniProtKB-KW"/>
</dbReference>
<name>A0A6J5QQR9_9CAUD</name>
<dbReference type="InterPro" id="IPR053058">
    <property type="entry name" value="Mulikevirus_tape_measure"/>
</dbReference>